<dbReference type="OrthoDB" id="10610713at2759"/>
<organism evidence="2 3">
    <name type="scientific">Terfezia boudieri ATCC MYA-4762</name>
    <dbReference type="NCBI Taxonomy" id="1051890"/>
    <lineage>
        <taxon>Eukaryota</taxon>
        <taxon>Fungi</taxon>
        <taxon>Dikarya</taxon>
        <taxon>Ascomycota</taxon>
        <taxon>Pezizomycotina</taxon>
        <taxon>Pezizomycetes</taxon>
        <taxon>Pezizales</taxon>
        <taxon>Pezizaceae</taxon>
        <taxon>Terfezia</taxon>
    </lineage>
</organism>
<reference evidence="2 3" key="1">
    <citation type="journal article" date="2018" name="Nat. Ecol. Evol.">
        <title>Pezizomycetes genomes reveal the molecular basis of ectomycorrhizal truffle lifestyle.</title>
        <authorList>
            <person name="Murat C."/>
            <person name="Payen T."/>
            <person name="Noel B."/>
            <person name="Kuo A."/>
            <person name="Morin E."/>
            <person name="Chen J."/>
            <person name="Kohler A."/>
            <person name="Krizsan K."/>
            <person name="Balestrini R."/>
            <person name="Da Silva C."/>
            <person name="Montanini B."/>
            <person name="Hainaut M."/>
            <person name="Levati E."/>
            <person name="Barry K.W."/>
            <person name="Belfiori B."/>
            <person name="Cichocki N."/>
            <person name="Clum A."/>
            <person name="Dockter R.B."/>
            <person name="Fauchery L."/>
            <person name="Guy J."/>
            <person name="Iotti M."/>
            <person name="Le Tacon F."/>
            <person name="Lindquist E.A."/>
            <person name="Lipzen A."/>
            <person name="Malagnac F."/>
            <person name="Mello A."/>
            <person name="Molinier V."/>
            <person name="Miyauchi S."/>
            <person name="Poulain J."/>
            <person name="Riccioni C."/>
            <person name="Rubini A."/>
            <person name="Sitrit Y."/>
            <person name="Splivallo R."/>
            <person name="Traeger S."/>
            <person name="Wang M."/>
            <person name="Zifcakova L."/>
            <person name="Wipf D."/>
            <person name="Zambonelli A."/>
            <person name="Paolocci F."/>
            <person name="Nowrousian M."/>
            <person name="Ottonello S."/>
            <person name="Baldrian P."/>
            <person name="Spatafora J.W."/>
            <person name="Henrissat B."/>
            <person name="Nagy L.G."/>
            <person name="Aury J.M."/>
            <person name="Wincker P."/>
            <person name="Grigoriev I.V."/>
            <person name="Bonfante P."/>
            <person name="Martin F.M."/>
        </authorList>
    </citation>
    <scope>NUCLEOTIDE SEQUENCE [LARGE SCALE GENOMIC DNA]</scope>
    <source>
        <strain evidence="2 3">ATCC MYA-4762</strain>
    </source>
</reference>
<accession>A0A3N4M7G0</accession>
<evidence type="ECO:0000256" key="1">
    <source>
        <dbReference type="SAM" id="SignalP"/>
    </source>
</evidence>
<feature type="chain" id="PRO_5018292669" evidence="1">
    <location>
        <begin position="16"/>
        <end position="163"/>
    </location>
</feature>
<keyword evidence="3" id="KW-1185">Reference proteome</keyword>
<dbReference type="AlphaFoldDB" id="A0A3N4M7G0"/>
<keyword evidence="1" id="KW-0732">Signal</keyword>
<feature type="signal peptide" evidence="1">
    <location>
        <begin position="1"/>
        <end position="15"/>
    </location>
</feature>
<name>A0A3N4M7G0_9PEZI</name>
<dbReference type="InParanoid" id="A0A3N4M7G0"/>
<gene>
    <name evidence="2" type="ORF">L211DRAFT_844519</name>
</gene>
<evidence type="ECO:0000313" key="3">
    <source>
        <dbReference type="Proteomes" id="UP000267821"/>
    </source>
</evidence>
<evidence type="ECO:0000313" key="2">
    <source>
        <dbReference type="EMBL" id="RPB29549.1"/>
    </source>
</evidence>
<dbReference type="Proteomes" id="UP000267821">
    <property type="component" value="Unassembled WGS sequence"/>
</dbReference>
<dbReference type="EMBL" id="ML121527">
    <property type="protein sequence ID" value="RPB29549.1"/>
    <property type="molecule type" value="Genomic_DNA"/>
</dbReference>
<sequence>MSLLLPLLLCPHVSALIKFHRQIASVEGNTTTQHNSSYNSMCSIVSVYMFWGRWRASVARGRHTHYALGMIFLSYQPWIQQYARTLQQVLPFDHVGGYGKKWSGIVYQLAELKFIIELHKLADKLAFKNTKPKYGRSALVEGKKVEDFACRGEQAIMWVDELI</sequence>
<protein>
    <submittedName>
        <fullName evidence="2">Uncharacterized protein</fullName>
    </submittedName>
</protein>
<proteinExistence type="predicted"/>